<reference evidence="2" key="1">
    <citation type="journal article" date="2023" name="G3 (Bethesda)">
        <title>Genome assembly and association tests identify interacting loci associated with vigor, precocity, and sex in interspecific pistachio rootstocks.</title>
        <authorList>
            <person name="Palmer W."/>
            <person name="Jacygrad E."/>
            <person name="Sagayaradj S."/>
            <person name="Cavanaugh K."/>
            <person name="Han R."/>
            <person name="Bertier L."/>
            <person name="Beede B."/>
            <person name="Kafkas S."/>
            <person name="Golino D."/>
            <person name="Preece J."/>
            <person name="Michelmore R."/>
        </authorList>
    </citation>
    <scope>NUCLEOTIDE SEQUENCE [LARGE SCALE GENOMIC DNA]</scope>
</reference>
<accession>A0ACC1BGW4</accession>
<evidence type="ECO:0000313" key="2">
    <source>
        <dbReference type="Proteomes" id="UP001164250"/>
    </source>
</evidence>
<proteinExistence type="predicted"/>
<keyword evidence="2" id="KW-1185">Reference proteome</keyword>
<name>A0ACC1BGW4_9ROSI</name>
<organism evidence="1 2">
    <name type="scientific">Pistacia atlantica</name>
    <dbReference type="NCBI Taxonomy" id="434234"/>
    <lineage>
        <taxon>Eukaryota</taxon>
        <taxon>Viridiplantae</taxon>
        <taxon>Streptophyta</taxon>
        <taxon>Embryophyta</taxon>
        <taxon>Tracheophyta</taxon>
        <taxon>Spermatophyta</taxon>
        <taxon>Magnoliopsida</taxon>
        <taxon>eudicotyledons</taxon>
        <taxon>Gunneridae</taxon>
        <taxon>Pentapetalae</taxon>
        <taxon>rosids</taxon>
        <taxon>malvids</taxon>
        <taxon>Sapindales</taxon>
        <taxon>Anacardiaceae</taxon>
        <taxon>Pistacia</taxon>
    </lineage>
</organism>
<evidence type="ECO:0000313" key="1">
    <source>
        <dbReference type="EMBL" id="KAJ0098121.1"/>
    </source>
</evidence>
<comment type="caution">
    <text evidence="1">The sequence shown here is derived from an EMBL/GenBank/DDBJ whole genome shotgun (WGS) entry which is preliminary data.</text>
</comment>
<sequence>MKALESDESDLEGGKLEKERDKTIRNNRAVKIQNQALLSGLAYCVSSCSMILVNKFVLSGYKFNAGISLMLYQNFISVIIVSTLSVMGVISTEPLTWKLIKVWLPVNVIFVGMLITSMFSLKYINVAMVTVLKNVTNVITALGEMYLFEKHHDNRVWAALFLMVSDLLVDDARLGSNSWDVAFAVFAYIISAISGGITDLSFHAIGYTWQIINCFLTASYSLTLRRVMDTAKQQTKSGNLNEFSMVLLNNTLSLPLGILLAYIFNEVDYLSRTPLLRLPSFWLVMTLSGFLGLAISFTSMWFLHQTGATTYSLVGSLNKIPLSVAGILLFKVPTSLENSASIFFGLLAGVFFARAKMREKSQGQ</sequence>
<dbReference type="EMBL" id="CM047901">
    <property type="protein sequence ID" value="KAJ0098121.1"/>
    <property type="molecule type" value="Genomic_DNA"/>
</dbReference>
<dbReference type="Proteomes" id="UP001164250">
    <property type="component" value="Chromosome 5"/>
</dbReference>
<protein>
    <submittedName>
        <fullName evidence="1">Uncharacterized protein</fullName>
    </submittedName>
</protein>
<gene>
    <name evidence="1" type="ORF">Patl1_27933</name>
</gene>